<feature type="transmembrane region" description="Helical" evidence="2">
    <location>
        <begin position="155"/>
        <end position="173"/>
    </location>
</feature>
<keyword evidence="2" id="KW-0812">Transmembrane</keyword>
<feature type="compositionally biased region" description="Polar residues" evidence="1">
    <location>
        <begin position="31"/>
        <end position="56"/>
    </location>
</feature>
<sequence length="177" mass="20228">MPKKFLFKRNPDIPPVPPKRTTSLMPDVANPETSPTKNGCSQEESDQSVTASSAKQSARHLLETNSDTSEEEESKEEATPPPLPPKRPPEHLDNGFDSHYSENTQSVSNDQEGYELRRRKREERKKETLKKIEMMKQKQRECEIMQHRNTYMTPMYIGLALAIGGGLLLYRYYNSGA</sequence>
<dbReference type="EMBL" id="CAHIKZ030000724">
    <property type="protein sequence ID" value="CAE1235654.1"/>
    <property type="molecule type" value="Genomic_DNA"/>
</dbReference>
<keyword evidence="4" id="KW-1185">Reference proteome</keyword>
<feature type="compositionally biased region" description="Polar residues" evidence="1">
    <location>
        <begin position="101"/>
        <end position="111"/>
    </location>
</feature>
<comment type="caution">
    <text evidence="3">The sequence shown here is derived from an EMBL/GenBank/DDBJ whole genome shotgun (WGS) entry which is preliminary data.</text>
</comment>
<feature type="region of interest" description="Disordered" evidence="1">
    <location>
        <begin position="1"/>
        <end position="125"/>
    </location>
</feature>
<evidence type="ECO:0000313" key="4">
    <source>
        <dbReference type="Proteomes" id="UP000597762"/>
    </source>
</evidence>
<dbReference type="AlphaFoldDB" id="A0A812BNF7"/>
<proteinExistence type="predicted"/>
<organism evidence="3 4">
    <name type="scientific">Acanthosepion pharaonis</name>
    <name type="common">Pharaoh cuttlefish</name>
    <name type="synonym">Sepia pharaonis</name>
    <dbReference type="NCBI Taxonomy" id="158019"/>
    <lineage>
        <taxon>Eukaryota</taxon>
        <taxon>Metazoa</taxon>
        <taxon>Spiralia</taxon>
        <taxon>Lophotrochozoa</taxon>
        <taxon>Mollusca</taxon>
        <taxon>Cephalopoda</taxon>
        <taxon>Coleoidea</taxon>
        <taxon>Decapodiformes</taxon>
        <taxon>Sepiida</taxon>
        <taxon>Sepiina</taxon>
        <taxon>Sepiidae</taxon>
        <taxon>Acanthosepion</taxon>
    </lineage>
</organism>
<reference evidence="3" key="1">
    <citation type="submission" date="2021-01" db="EMBL/GenBank/DDBJ databases">
        <authorList>
            <person name="Li R."/>
            <person name="Bekaert M."/>
        </authorList>
    </citation>
    <scope>NUCLEOTIDE SEQUENCE</scope>
    <source>
        <strain evidence="3">Farmed</strain>
    </source>
</reference>
<accession>A0A812BNF7</accession>
<evidence type="ECO:0000256" key="2">
    <source>
        <dbReference type="SAM" id="Phobius"/>
    </source>
</evidence>
<gene>
    <name evidence="3" type="ORF">SPHA_19877</name>
</gene>
<evidence type="ECO:0000256" key="1">
    <source>
        <dbReference type="SAM" id="MobiDB-lite"/>
    </source>
</evidence>
<evidence type="ECO:0000313" key="3">
    <source>
        <dbReference type="EMBL" id="CAE1235654.1"/>
    </source>
</evidence>
<keyword evidence="2" id="KW-1133">Transmembrane helix</keyword>
<dbReference type="Proteomes" id="UP000597762">
    <property type="component" value="Unassembled WGS sequence"/>
</dbReference>
<feature type="compositionally biased region" description="Basic and acidic residues" evidence="1">
    <location>
        <begin position="87"/>
        <end position="100"/>
    </location>
</feature>
<keyword evidence="2" id="KW-0472">Membrane</keyword>
<name>A0A812BNF7_ACAPH</name>
<protein>
    <submittedName>
        <fullName evidence="3">Uncharacterized protein</fullName>
    </submittedName>
</protein>